<accession>A0AAW4VYM0</accession>
<evidence type="ECO:0000256" key="2">
    <source>
        <dbReference type="ARBA" id="ARBA00022692"/>
    </source>
</evidence>
<dbReference type="PANTHER" id="PTHR37422">
    <property type="entry name" value="TEICHURONIC ACID BIOSYNTHESIS PROTEIN TUAE"/>
    <property type="match status" value="1"/>
</dbReference>
<feature type="transmembrane region" description="Helical" evidence="5">
    <location>
        <begin position="232"/>
        <end position="254"/>
    </location>
</feature>
<feature type="transmembrane region" description="Helical" evidence="5">
    <location>
        <begin position="507"/>
        <end position="527"/>
    </location>
</feature>
<sequence length="532" mass="59223">MKALFENSLFVRLLMCLRAWYHEGAIAGFFNRIRQAYPSSVFCRLWNKFCAAPICTSANSIYARILAALRRFVEKLGGIAANSLIYRICLAVWRPIERVAGGGLIGRACRFVGMRGLLLICLAMYLPLDSAVRWVSDAGYLPSFVASVWDECLMLAAFAYILWHMAMKRAPLGSRATPVDAYLLLFIAVGFFLMCAVSPNTHIAVAGYRAVAEYLFWFFLVTRLIENDRDFAVFYGALVVMALCIAAHGIYQYIVAAPIPSSWVSQTEASVRTRVYSLTGSPNIMGSLLVLFAPMVAGLAYYSSKMWVKVLAVCATGMMCLSCIFTFSKGAWGGLAVAVVIFAIFLDRRLIALMGVAGVGALLAIPSIANRITYLFTADYLAASRRAGRVIRWSKGLKLLQESNPVLGFGLGRFGGAVAMQNKVIEETKDFSYFYMDNYYLKTLVEMGYLGLAFFILLLFGLVLWSLRSIGRTGYTKGDRTRVLAVSMFAGMCGVLVHCYFENIFEVPYMMAYFWSMAAAVMYLGYFRKRKT</sequence>
<evidence type="ECO:0000256" key="5">
    <source>
        <dbReference type="SAM" id="Phobius"/>
    </source>
</evidence>
<feature type="transmembrane region" description="Helical" evidence="5">
    <location>
        <begin position="140"/>
        <end position="162"/>
    </location>
</feature>
<dbReference type="EMBL" id="JAJEPX010000002">
    <property type="protein sequence ID" value="MCC2175821.1"/>
    <property type="molecule type" value="Genomic_DNA"/>
</dbReference>
<dbReference type="GO" id="GO:0016874">
    <property type="term" value="F:ligase activity"/>
    <property type="evidence" value="ECO:0007669"/>
    <property type="project" value="UniProtKB-KW"/>
</dbReference>
<feature type="domain" description="O-antigen ligase-related" evidence="6">
    <location>
        <begin position="318"/>
        <end position="456"/>
    </location>
</feature>
<dbReference type="Proteomes" id="UP001298753">
    <property type="component" value="Unassembled WGS sequence"/>
</dbReference>
<feature type="transmembrane region" description="Helical" evidence="5">
    <location>
        <begin position="108"/>
        <end position="128"/>
    </location>
</feature>
<dbReference type="GO" id="GO:0016020">
    <property type="term" value="C:membrane"/>
    <property type="evidence" value="ECO:0007669"/>
    <property type="project" value="UniProtKB-SubCell"/>
</dbReference>
<protein>
    <submittedName>
        <fullName evidence="7">O-antigen ligase family protein</fullName>
    </submittedName>
</protein>
<dbReference type="RefSeq" id="WP_227600022.1">
    <property type="nucleotide sequence ID" value="NZ_JAJEPX010000002.1"/>
</dbReference>
<evidence type="ECO:0000256" key="3">
    <source>
        <dbReference type="ARBA" id="ARBA00022989"/>
    </source>
</evidence>
<dbReference type="PANTHER" id="PTHR37422:SF13">
    <property type="entry name" value="LIPOPOLYSACCHARIDE BIOSYNTHESIS PROTEIN PA4999-RELATED"/>
    <property type="match status" value="1"/>
</dbReference>
<proteinExistence type="predicted"/>
<comment type="caution">
    <text evidence="7">The sequence shown here is derived from an EMBL/GenBank/DDBJ whole genome shotgun (WGS) entry which is preliminary data.</text>
</comment>
<dbReference type="InterPro" id="IPR051533">
    <property type="entry name" value="WaaL-like"/>
</dbReference>
<evidence type="ECO:0000259" key="6">
    <source>
        <dbReference type="Pfam" id="PF04932"/>
    </source>
</evidence>
<organism evidence="7 8">
    <name type="scientific">Agathobaculum butyriciproducens</name>
    <dbReference type="NCBI Taxonomy" id="1628085"/>
    <lineage>
        <taxon>Bacteria</taxon>
        <taxon>Bacillati</taxon>
        <taxon>Bacillota</taxon>
        <taxon>Clostridia</taxon>
        <taxon>Eubacteriales</taxon>
        <taxon>Butyricicoccaceae</taxon>
        <taxon>Agathobaculum</taxon>
    </lineage>
</organism>
<evidence type="ECO:0000256" key="1">
    <source>
        <dbReference type="ARBA" id="ARBA00004141"/>
    </source>
</evidence>
<gene>
    <name evidence="7" type="ORF">LKD22_01530</name>
</gene>
<feature type="transmembrane region" description="Helical" evidence="5">
    <location>
        <begin position="483"/>
        <end position="501"/>
    </location>
</feature>
<evidence type="ECO:0000313" key="7">
    <source>
        <dbReference type="EMBL" id="MCC2175821.1"/>
    </source>
</evidence>
<dbReference type="InterPro" id="IPR007016">
    <property type="entry name" value="O-antigen_ligase-rel_domated"/>
</dbReference>
<keyword evidence="2 5" id="KW-0812">Transmembrane</keyword>
<feature type="transmembrane region" description="Helical" evidence="5">
    <location>
        <begin position="449"/>
        <end position="471"/>
    </location>
</feature>
<feature type="transmembrane region" description="Helical" evidence="5">
    <location>
        <begin position="284"/>
        <end position="302"/>
    </location>
</feature>
<feature type="transmembrane region" description="Helical" evidence="5">
    <location>
        <begin position="182"/>
        <end position="200"/>
    </location>
</feature>
<dbReference type="AlphaFoldDB" id="A0AAW4VYM0"/>
<evidence type="ECO:0000256" key="4">
    <source>
        <dbReference type="ARBA" id="ARBA00023136"/>
    </source>
</evidence>
<name>A0AAW4VYM0_9FIRM</name>
<feature type="transmembrane region" description="Helical" evidence="5">
    <location>
        <begin position="206"/>
        <end position="225"/>
    </location>
</feature>
<dbReference type="GeneID" id="98660681"/>
<feature type="transmembrane region" description="Helical" evidence="5">
    <location>
        <begin position="351"/>
        <end position="369"/>
    </location>
</feature>
<dbReference type="Pfam" id="PF04932">
    <property type="entry name" value="Wzy_C"/>
    <property type="match status" value="1"/>
</dbReference>
<keyword evidence="3 5" id="KW-1133">Transmembrane helix</keyword>
<keyword evidence="7" id="KW-0436">Ligase</keyword>
<feature type="transmembrane region" description="Helical" evidence="5">
    <location>
        <begin position="331"/>
        <end position="346"/>
    </location>
</feature>
<evidence type="ECO:0000313" key="8">
    <source>
        <dbReference type="Proteomes" id="UP001298753"/>
    </source>
</evidence>
<keyword evidence="4 5" id="KW-0472">Membrane</keyword>
<reference evidence="7 8" key="1">
    <citation type="submission" date="2021-10" db="EMBL/GenBank/DDBJ databases">
        <title>Anaerobic single-cell dispensing facilitates the cultivation of human gut bacteria.</title>
        <authorList>
            <person name="Afrizal A."/>
        </authorList>
    </citation>
    <scope>NUCLEOTIDE SEQUENCE [LARGE SCALE GENOMIC DNA]</scope>
    <source>
        <strain evidence="7 8">CLA-AA-H270</strain>
    </source>
</reference>
<keyword evidence="8" id="KW-1185">Reference proteome</keyword>
<feature type="transmembrane region" description="Helical" evidence="5">
    <location>
        <begin position="307"/>
        <end position="325"/>
    </location>
</feature>
<comment type="subcellular location">
    <subcellularLocation>
        <location evidence="1">Membrane</location>
        <topology evidence="1">Multi-pass membrane protein</topology>
    </subcellularLocation>
</comment>